<dbReference type="PROSITE" id="PS51733">
    <property type="entry name" value="BPL_LPL_CATALYTIC"/>
    <property type="match status" value="1"/>
</dbReference>
<dbReference type="Pfam" id="PF21948">
    <property type="entry name" value="LplA-B_cat"/>
    <property type="match status" value="1"/>
</dbReference>
<comment type="caution">
    <text evidence="2">The sequence shown here is derived from an EMBL/GenBank/DDBJ whole genome shotgun (WGS) entry which is preliminary data.</text>
</comment>
<dbReference type="RefSeq" id="WP_184339985.1">
    <property type="nucleotide sequence ID" value="NZ_JACHIG010000005.1"/>
</dbReference>
<dbReference type="InterPro" id="IPR050664">
    <property type="entry name" value="Octanoyltrans_LipM/LipL"/>
</dbReference>
<dbReference type="GO" id="GO:0016979">
    <property type="term" value="F:lipoate-protein ligase activity"/>
    <property type="evidence" value="ECO:0007669"/>
    <property type="project" value="UniProtKB-EC"/>
</dbReference>
<protein>
    <submittedName>
        <fullName evidence="2">Lipoate-protein ligase A</fullName>
        <ecNumber evidence="2">6.3.1.20</ecNumber>
    </submittedName>
</protein>
<name>A0A7W8DKI2_9BACT</name>
<dbReference type="EMBL" id="JACHIG010000005">
    <property type="protein sequence ID" value="MBB5033065.1"/>
    <property type="molecule type" value="Genomic_DNA"/>
</dbReference>
<dbReference type="AlphaFoldDB" id="A0A7W8DKI2"/>
<dbReference type="SUPFAM" id="SSF55681">
    <property type="entry name" value="Class II aaRS and biotin synthetases"/>
    <property type="match status" value="1"/>
</dbReference>
<evidence type="ECO:0000313" key="3">
    <source>
        <dbReference type="Proteomes" id="UP000590740"/>
    </source>
</evidence>
<dbReference type="EC" id="6.3.1.20" evidence="2"/>
<feature type="domain" description="BPL/LPL catalytic" evidence="1">
    <location>
        <begin position="35"/>
        <end position="221"/>
    </location>
</feature>
<organism evidence="2 3">
    <name type="scientific">Prosthecobacter vanneervenii</name>
    <dbReference type="NCBI Taxonomy" id="48466"/>
    <lineage>
        <taxon>Bacteria</taxon>
        <taxon>Pseudomonadati</taxon>
        <taxon>Verrucomicrobiota</taxon>
        <taxon>Verrucomicrobiia</taxon>
        <taxon>Verrucomicrobiales</taxon>
        <taxon>Verrucomicrobiaceae</taxon>
        <taxon>Prosthecobacter</taxon>
    </lineage>
</organism>
<dbReference type="InterPro" id="IPR004143">
    <property type="entry name" value="BPL_LPL_catalytic"/>
</dbReference>
<keyword evidence="2" id="KW-0436">Ligase</keyword>
<gene>
    <name evidence="2" type="ORF">HNQ65_002648</name>
</gene>
<dbReference type="InterPro" id="IPR045864">
    <property type="entry name" value="aa-tRNA-synth_II/BPL/LPL"/>
</dbReference>
<reference evidence="2 3" key="1">
    <citation type="submission" date="2020-08" db="EMBL/GenBank/DDBJ databases">
        <title>Genomic Encyclopedia of Type Strains, Phase IV (KMG-IV): sequencing the most valuable type-strain genomes for metagenomic binning, comparative biology and taxonomic classification.</title>
        <authorList>
            <person name="Goeker M."/>
        </authorList>
    </citation>
    <scope>NUCLEOTIDE SEQUENCE [LARGE SCALE GENOMIC DNA]</scope>
    <source>
        <strain evidence="2 3">DSM 12252</strain>
    </source>
</reference>
<dbReference type="PANTHER" id="PTHR43679:SF2">
    <property type="entry name" value="OCTANOYL-[GCVH]:PROTEIN N-OCTANOYLTRANSFERASE"/>
    <property type="match status" value="1"/>
</dbReference>
<dbReference type="PANTHER" id="PTHR43679">
    <property type="entry name" value="OCTANOYLTRANSFERASE LIPM-RELATED"/>
    <property type="match status" value="1"/>
</dbReference>
<proteinExistence type="predicted"/>
<keyword evidence="3" id="KW-1185">Reference proteome</keyword>
<evidence type="ECO:0000313" key="2">
    <source>
        <dbReference type="EMBL" id="MBB5033065.1"/>
    </source>
</evidence>
<accession>A0A7W8DKI2</accession>
<sequence length="227" mass="25532">MDSASPLFDQLILHFDPVPHDGPWNMAADQAWLELSEVPVLRVYRWTEPTATIGYAQSLAKLGDSLPRWPVVRRWTGGGVVLHDNDYTYSVIVPAVHPWSQTNPLESYRLIHESLARALCDGSRLAGMEDLIEAPFCFVAPAMHDVIRDKVKVAGAGQRRGKLGLLHQGSVQQVTLGDDFWPRWAAQLAKNVLVHSEMTPAMKERADELTQKRYSLPSWLNEREDAL</sequence>
<dbReference type="Proteomes" id="UP000590740">
    <property type="component" value="Unassembled WGS sequence"/>
</dbReference>
<evidence type="ECO:0000259" key="1">
    <source>
        <dbReference type="PROSITE" id="PS51733"/>
    </source>
</evidence>
<dbReference type="Gene3D" id="3.30.930.10">
    <property type="entry name" value="Bira Bifunctional Protein, Domain 2"/>
    <property type="match status" value="1"/>
</dbReference>